<feature type="region of interest" description="Disordered" evidence="4">
    <location>
        <begin position="708"/>
        <end position="737"/>
    </location>
</feature>
<keyword evidence="1" id="KW-0479">Metal-binding</keyword>
<protein>
    <recommendedName>
        <fullName evidence="9">PWWP domain-containing protein</fullName>
    </recommendedName>
</protein>
<evidence type="ECO:0000313" key="8">
    <source>
        <dbReference type="Proteomes" id="UP000308267"/>
    </source>
</evidence>
<evidence type="ECO:0008006" key="9">
    <source>
        <dbReference type="Google" id="ProtNLM"/>
    </source>
</evidence>
<dbReference type="InterPro" id="IPR000313">
    <property type="entry name" value="PWWP_dom"/>
</dbReference>
<keyword evidence="8" id="KW-1185">Reference proteome</keyword>
<dbReference type="Pfam" id="PF07496">
    <property type="entry name" value="zf-CW"/>
    <property type="match status" value="1"/>
</dbReference>
<evidence type="ECO:0000256" key="3">
    <source>
        <dbReference type="ARBA" id="ARBA00022833"/>
    </source>
</evidence>
<evidence type="ECO:0000256" key="1">
    <source>
        <dbReference type="ARBA" id="ARBA00022723"/>
    </source>
</evidence>
<proteinExistence type="predicted"/>
<comment type="caution">
    <text evidence="7">The sequence shown here is derived from an EMBL/GenBank/DDBJ whole genome shotgun (WGS) entry which is preliminary data.</text>
</comment>
<dbReference type="AlphaFoldDB" id="A0A4S2M7A8"/>
<dbReference type="SUPFAM" id="SSF63748">
    <property type="entry name" value="Tudor/PWWP/MBT"/>
    <property type="match status" value="1"/>
</dbReference>
<dbReference type="GO" id="GO:0005634">
    <property type="term" value="C:nucleus"/>
    <property type="evidence" value="ECO:0007669"/>
    <property type="project" value="TreeGrafter"/>
</dbReference>
<dbReference type="PROSITE" id="PS51050">
    <property type="entry name" value="ZF_CW"/>
    <property type="match status" value="1"/>
</dbReference>
<evidence type="ECO:0000313" key="7">
    <source>
        <dbReference type="EMBL" id="TGZ69958.1"/>
    </source>
</evidence>
<organism evidence="7 8">
    <name type="scientific">Opisthorchis felineus</name>
    <dbReference type="NCBI Taxonomy" id="147828"/>
    <lineage>
        <taxon>Eukaryota</taxon>
        <taxon>Metazoa</taxon>
        <taxon>Spiralia</taxon>
        <taxon>Lophotrochozoa</taxon>
        <taxon>Platyhelminthes</taxon>
        <taxon>Trematoda</taxon>
        <taxon>Digenea</taxon>
        <taxon>Opisthorchiida</taxon>
        <taxon>Opisthorchiata</taxon>
        <taxon>Opisthorchiidae</taxon>
        <taxon>Opisthorchis</taxon>
    </lineage>
</organism>
<dbReference type="Pfam" id="PF00855">
    <property type="entry name" value="PWWP"/>
    <property type="match status" value="1"/>
</dbReference>
<feature type="region of interest" description="Disordered" evidence="4">
    <location>
        <begin position="805"/>
        <end position="840"/>
    </location>
</feature>
<evidence type="ECO:0000256" key="2">
    <source>
        <dbReference type="ARBA" id="ARBA00022771"/>
    </source>
</evidence>
<dbReference type="Gene3D" id="2.30.30.140">
    <property type="match status" value="1"/>
</dbReference>
<keyword evidence="2" id="KW-0863">Zinc-finger</keyword>
<dbReference type="OrthoDB" id="5964980at2759"/>
<accession>A0A4S2M7A8</accession>
<evidence type="ECO:0000259" key="5">
    <source>
        <dbReference type="PROSITE" id="PS50812"/>
    </source>
</evidence>
<dbReference type="InterPro" id="IPR042778">
    <property type="entry name" value="ZCWPW1/ZCWPW2"/>
</dbReference>
<dbReference type="GO" id="GO:0008270">
    <property type="term" value="F:zinc ion binding"/>
    <property type="evidence" value="ECO:0007669"/>
    <property type="project" value="UniProtKB-KW"/>
</dbReference>
<reference evidence="7 8" key="1">
    <citation type="journal article" date="2019" name="BMC Genomics">
        <title>New insights from Opisthorchis felineus genome: update on genomics of the epidemiologically important liver flukes.</title>
        <authorList>
            <person name="Ershov N.I."/>
            <person name="Mordvinov V.A."/>
            <person name="Prokhortchouk E.B."/>
            <person name="Pakharukova M.Y."/>
            <person name="Gunbin K.V."/>
            <person name="Ustyantsev K."/>
            <person name="Genaev M.A."/>
            <person name="Blinov A.G."/>
            <person name="Mazur A."/>
            <person name="Boulygina E."/>
            <person name="Tsygankova S."/>
            <person name="Khrameeva E."/>
            <person name="Chekanov N."/>
            <person name="Fan G."/>
            <person name="Xiao A."/>
            <person name="Zhang H."/>
            <person name="Xu X."/>
            <person name="Yang H."/>
            <person name="Solovyev V."/>
            <person name="Lee S.M."/>
            <person name="Liu X."/>
            <person name="Afonnikov D.A."/>
            <person name="Skryabin K.G."/>
        </authorList>
    </citation>
    <scope>NUCLEOTIDE SEQUENCE [LARGE SCALE GENOMIC DNA]</scope>
    <source>
        <strain evidence="7">AK-0245</strain>
        <tissue evidence="7">Whole organism</tissue>
    </source>
</reference>
<sequence length="857" mass="95739">MLLKRPKKSVSVASLLGASTGATGTTVTVTAKPQARQAHFQPPARKKVSKLNVADKSGLHTPGKKLINELAEQTISSITLESRSNKMSKDGSPGLITDPIDARGLEYEDNSSERADAGEVVIKQLIGATSFDPNYLDDLITSVLTKFNGTSVDELYNCYFSRGHCSEDKDLQMYPLNTSKVSEDHLSKSLSGATARTKHMQSWKKKTRTVGLENALSRNTSPVLLSDEFSTLVDAVIDSLENRDIHDLYKTYLCEADQMCHPSDNETERLSGDTFDALVTKVLGDLEKRNFEEVFQTYILNGERIYLSPEEEEEREGENSTAGKNKRNYVKRQQCSEAEECSLRVLKADWGLDPKNNSAVSSSTGSDQSRFEEATLIPETKDDRNFCGIGVNHKAVHNMPNANSDENDDAYQPHTTGTWVECVRCNKWRFLDQVLDPSMLDEAWHCGLQPKHLDGKQEVENPCEELQTELEDVREGKYVFTKFTAGSLVWAKLDGYPEWPAMVDCDSSGRYAEYDEATGEVFRYYIVFIDPKGTTRQKVRASRLRKFSLSAEFQPRTVSNRYRNRLEKAVKEAERAVRMSLEDRIFTYGYPYPEEVMSKSSKKTHKRALPKGEIESCANSMTSAVEVSMENQNKLESCEDNNTTASEISTDNQAMAYSFQKNIKRDFPFDNVVEKDASLCDKPIADSKDRVTTKKTCDARRQLKFCPPRRIGQSNSSRSSSQSDAVTTELQLPRKRKKTTNACAAAKTFENTAPTGCGEYSAESGCSPRNFIISTGISGTKLIEQGEEEDGDRLSDRFQEDTRLLDTGGLGGIVSKNSDPKKEQLKQQIMKSTEEENIGKPPVVGFVSASILLSKEE</sequence>
<keyword evidence="3" id="KW-0862">Zinc</keyword>
<dbReference type="Proteomes" id="UP000308267">
    <property type="component" value="Unassembled WGS sequence"/>
</dbReference>
<name>A0A4S2M7A8_OPIFE</name>
<dbReference type="PROSITE" id="PS50812">
    <property type="entry name" value="PWWP"/>
    <property type="match status" value="1"/>
</dbReference>
<gene>
    <name evidence="7" type="ORF">CRM22_003446</name>
</gene>
<dbReference type="EMBL" id="SJOL01005677">
    <property type="protein sequence ID" value="TGZ69958.1"/>
    <property type="molecule type" value="Genomic_DNA"/>
</dbReference>
<feature type="domain" description="CW-type" evidence="6">
    <location>
        <begin position="413"/>
        <end position="471"/>
    </location>
</feature>
<dbReference type="Gene3D" id="3.30.40.100">
    <property type="match status" value="1"/>
</dbReference>
<evidence type="ECO:0000256" key="4">
    <source>
        <dbReference type="SAM" id="MobiDB-lite"/>
    </source>
</evidence>
<feature type="compositionally biased region" description="Low complexity" evidence="4">
    <location>
        <begin position="713"/>
        <end position="723"/>
    </location>
</feature>
<dbReference type="InterPro" id="IPR011124">
    <property type="entry name" value="Znf_CW"/>
</dbReference>
<dbReference type="PANTHER" id="PTHR15999:SF2">
    <property type="entry name" value="ZINC FINGER CW-TYPE PWWP DOMAIN PROTEIN 1"/>
    <property type="match status" value="1"/>
</dbReference>
<dbReference type="PANTHER" id="PTHR15999">
    <property type="entry name" value="ZINC FINGER CW-TYPE PWWP DOMAIN PROTEIN 1"/>
    <property type="match status" value="1"/>
</dbReference>
<feature type="domain" description="PWWP" evidence="5">
    <location>
        <begin position="485"/>
        <end position="550"/>
    </location>
</feature>
<evidence type="ECO:0000259" key="6">
    <source>
        <dbReference type="PROSITE" id="PS51050"/>
    </source>
</evidence>